<dbReference type="RefSeq" id="YP_418169.1">
    <property type="nucleotide sequence ID" value="NC_007623.1"/>
</dbReference>
<dbReference type="KEGG" id="vg:5176662"/>
<dbReference type="Proteomes" id="UP000001239">
    <property type="component" value="Segment"/>
</dbReference>
<dbReference type="GeneID" id="5176662"/>
<accession>Q2Z0U5</accession>
<reference evidence="1 2" key="2">
    <citation type="journal article" date="2003" name="Res. Microbiol.">
        <title>Myoviridae bacteriophages of Pseudomonas aeruginosa: a long and complex evolutionary pathway.</title>
        <authorList>
            <person name="Krylov V.N."/>
            <person name="Pleteneva E.A."/>
            <person name="Bourkalsteva M.V."/>
            <person name="Shaburova O.V."/>
            <person name="Volckaert G."/>
            <person name="Sykilinda N.N."/>
            <person name="Kurochkina L.P."/>
            <person name="Mesyanzhinov V.V."/>
        </authorList>
    </citation>
    <scope>NUCLEOTIDE SEQUENCE [LARGE SCALE GENOMIC DNA]</scope>
</reference>
<protein>
    <submittedName>
        <fullName evidence="1">Uncharacterized protein</fullName>
    </submittedName>
</protein>
<dbReference type="EMBL" id="AJ697969">
    <property type="protein sequence ID" value="CAG27230.1"/>
    <property type="molecule type" value="Genomic_DNA"/>
</dbReference>
<organism evidence="1 2">
    <name type="scientific">Pseudomonas phage EL</name>
    <dbReference type="NCBI Taxonomy" id="273133"/>
    <lineage>
        <taxon>Viruses</taxon>
        <taxon>Duplodnaviria</taxon>
        <taxon>Heunggongvirae</taxon>
        <taxon>Uroviricota</taxon>
        <taxon>Caudoviricetes</taxon>
        <taxon>Chimalliviridae</taxon>
        <taxon>Elvirus</taxon>
        <taxon>Elvirus EL</taxon>
    </lineage>
</organism>
<sequence length="148" mass="16775">MKHFIFAILLFPVVAFGAVNRESALNGPETYTCEGYTDNVVDTVEGSNEIITDNPIQWERTVVLRTTRGYVIKANSLFKEDQILMVEPLITKKADYADNDFIMLFKKFNDVGTPYFLLFVTDDPTVSSEEEDENPIVRVVTIAPCRVN</sequence>
<proteinExistence type="predicted"/>
<keyword evidence="2" id="KW-1185">Reference proteome</keyword>
<evidence type="ECO:0000313" key="2">
    <source>
        <dbReference type="Proteomes" id="UP000001239"/>
    </source>
</evidence>
<reference evidence="1 2" key="3">
    <citation type="journal article" date="2004" name="Bioinformatics">
        <title>PHIRE, a deterministic approach to reveal regulatory elements in bacteriophage genomes.</title>
        <authorList>
            <person name="Lavigne R."/>
            <person name="Sun W.D."/>
            <person name="Volckaert G."/>
        </authorList>
    </citation>
    <scope>NUCLEOTIDE SEQUENCE [LARGE SCALE GENOMIC DNA]</scope>
</reference>
<name>Q2Z0U5_9CAUD</name>
<reference evidence="1 2" key="1">
    <citation type="journal article" date="2002" name="Genetika">
        <title>Phenogenetic characterization of a group of giant Phi KZ-like bacteriophages of Pseudomonas aeruginosa].</title>
        <authorList>
            <person name="Burkal'tseva M.V."/>
            <person name="Krylov V.N."/>
            <person name="Pleteneva E.A."/>
            <person name="Shaburova O.V."/>
            <person name="Krylov S.V."/>
            <person name="Volckaert G."/>
            <person name="Sykilinda N.N."/>
            <person name="Kurochkina L.P."/>
            <person name="Mesyanzhinov V.V."/>
        </authorList>
    </citation>
    <scope>NUCLEOTIDE SEQUENCE [LARGE SCALE GENOMIC DNA]</scope>
</reference>
<reference evidence="1 2" key="4">
    <citation type="journal article" date="2005" name="J. Mol. Biol.">
        <title>Genome comparison of Pseudomonas aeruginosa large phages.</title>
        <authorList>
            <person name="Hertveldt K."/>
            <person name="Lavigne R."/>
            <person name="Pleteneva E."/>
            <person name="Sernova N."/>
            <person name="Kurochkina L."/>
            <person name="Korchevskii R."/>
            <person name="Robben J."/>
            <person name="Mesyanzhinov V."/>
            <person name="Krylov V.N."/>
            <person name="Volckaert G."/>
        </authorList>
    </citation>
    <scope>NUCLEOTIDE SEQUENCE</scope>
</reference>
<evidence type="ECO:0000313" key="1">
    <source>
        <dbReference type="EMBL" id="CAG27230.1"/>
    </source>
</evidence>